<dbReference type="InterPro" id="IPR012675">
    <property type="entry name" value="Beta-grasp_dom_sf"/>
</dbReference>
<dbReference type="SUPFAM" id="SSF54285">
    <property type="entry name" value="MoaD/ThiS"/>
    <property type="match status" value="1"/>
</dbReference>
<evidence type="ECO:0000313" key="1">
    <source>
        <dbReference type="EMBL" id="CEL24606.1"/>
    </source>
</evidence>
<dbReference type="Gene3D" id="3.10.20.30">
    <property type="match status" value="1"/>
</dbReference>
<dbReference type="Proteomes" id="UP000062768">
    <property type="component" value="Chromosome I"/>
</dbReference>
<dbReference type="InterPro" id="IPR053833">
    <property type="entry name" value="SAMP2"/>
</dbReference>
<dbReference type="InterPro" id="IPR016155">
    <property type="entry name" value="Mopterin_synth/thiamin_S_b"/>
</dbReference>
<reference evidence="1" key="1">
    <citation type="submission" date="2014-09" db="EMBL/GenBank/DDBJ databases">
        <authorList>
            <person name="Wibberg D."/>
        </authorList>
    </citation>
    <scope>NUCLEOTIDE SEQUENCE [LARGE SCALE GENOMIC DNA]</scope>
    <source>
        <strain evidence="1">Mb9</strain>
    </source>
</reference>
<gene>
    <name evidence="1" type="ORF">MB9_0967</name>
</gene>
<accession>A0A0S4FNG3</accession>
<evidence type="ECO:0000313" key="2">
    <source>
        <dbReference type="Proteomes" id="UP000062768"/>
    </source>
</evidence>
<proteinExistence type="predicted"/>
<dbReference type="AlphaFoldDB" id="A0A0S4FNG3"/>
<dbReference type="EMBL" id="LN734822">
    <property type="protein sequence ID" value="CEL24606.1"/>
    <property type="molecule type" value="Genomic_DNA"/>
</dbReference>
<dbReference type="Pfam" id="PF21965">
    <property type="entry name" value="SAMP2"/>
    <property type="match status" value="1"/>
</dbReference>
<evidence type="ECO:0008006" key="3">
    <source>
        <dbReference type="Google" id="ProtNLM"/>
    </source>
</evidence>
<sequence length="126" mass="14353">MKTWIRVLKLDHLQLNNLKILRCLKCVNEIAILEKVRKGIKKNLIKSRKNSCKSARLGLVVKMKINIKGQETKDLKINSSSVKEVLHELEINSTEVVVKKDGIIIHEDQLLTNEDEITVIKVVFGG</sequence>
<dbReference type="PATRIC" id="fig|2162.10.peg.1012"/>
<organism evidence="1 2">
    <name type="scientific">Methanobacterium formicicum</name>
    <dbReference type="NCBI Taxonomy" id="2162"/>
    <lineage>
        <taxon>Archaea</taxon>
        <taxon>Methanobacteriati</taxon>
        <taxon>Methanobacteriota</taxon>
        <taxon>Methanomada group</taxon>
        <taxon>Methanobacteria</taxon>
        <taxon>Methanobacteriales</taxon>
        <taxon>Methanobacteriaceae</taxon>
        <taxon>Methanobacterium</taxon>
    </lineage>
</organism>
<protein>
    <recommendedName>
        <fullName evidence="3">MoaD/ThiS family protein</fullName>
    </recommendedName>
</protein>
<name>A0A0S4FNG3_METFO</name>
<keyword evidence="2" id="KW-1185">Reference proteome</keyword>